<protein>
    <submittedName>
        <fullName evidence="2">Uncharacterized protein</fullName>
    </submittedName>
</protein>
<dbReference type="InParanoid" id="C7ZHN2"/>
<evidence type="ECO:0000313" key="2">
    <source>
        <dbReference type="EMBL" id="EEU36520.1"/>
    </source>
</evidence>
<sequence length="371" mass="42108">MLDGMPDAMDSELRSVVECLMRFLDDPIFAQKRKTLGRPPDEALGADEKGRIFKISPIISGLALFHFRARLHKIGLEMINETGATTICAHPSNAAFEEGYFIPHPDIQFAIKYLGENSFFVGGLPTKRQDYLKRFLMQCGFPAVTFAGHGRRGAKEKRMMYDFVRHRNQRRIIKANTPISSIFVDRYVNNSSRINLEPNDIGRIMSEARSSFKGPWRDYKKVAKPEKGKAGSSSESSEEEQAKPTALLMSLVFWLHAEAMDMAFPYFALESTCWVVLRGVNEICAPHMMDIFDKSPRENYKQTWAGMAELVGDILLAAQWNEPMGETLFRLSGRALAIRLIETTPTPLFREMMDVVPLFRRENVQRLAQGG</sequence>
<evidence type="ECO:0000313" key="3">
    <source>
        <dbReference type="Proteomes" id="UP000005206"/>
    </source>
</evidence>
<dbReference type="KEGG" id="nhe:NECHADRAFT_81198"/>
<keyword evidence="3" id="KW-1185">Reference proteome</keyword>
<accession>C7ZHN2</accession>
<dbReference type="GeneID" id="9669189"/>
<organism evidence="2 3">
    <name type="scientific">Fusarium vanettenii (strain ATCC MYA-4622 / CBS 123669 / FGSC 9596 / NRRL 45880 / 77-13-4)</name>
    <name type="common">Fusarium solani subsp. pisi</name>
    <dbReference type="NCBI Taxonomy" id="660122"/>
    <lineage>
        <taxon>Eukaryota</taxon>
        <taxon>Fungi</taxon>
        <taxon>Dikarya</taxon>
        <taxon>Ascomycota</taxon>
        <taxon>Pezizomycotina</taxon>
        <taxon>Sordariomycetes</taxon>
        <taxon>Hypocreomycetidae</taxon>
        <taxon>Hypocreales</taxon>
        <taxon>Nectriaceae</taxon>
        <taxon>Fusarium</taxon>
        <taxon>Fusarium solani species complex</taxon>
        <taxon>Fusarium vanettenii</taxon>
    </lineage>
</organism>
<feature type="compositionally biased region" description="Basic and acidic residues" evidence="1">
    <location>
        <begin position="220"/>
        <end position="229"/>
    </location>
</feature>
<name>C7ZHN2_FUSV7</name>
<dbReference type="HOGENOM" id="CLU_746163_0_0_1"/>
<dbReference type="EMBL" id="GG698928">
    <property type="protein sequence ID" value="EEU36520.1"/>
    <property type="molecule type" value="Genomic_DNA"/>
</dbReference>
<evidence type="ECO:0000256" key="1">
    <source>
        <dbReference type="SAM" id="MobiDB-lite"/>
    </source>
</evidence>
<dbReference type="AlphaFoldDB" id="C7ZHN2"/>
<gene>
    <name evidence="2" type="ORF">NECHADRAFT_81198</name>
</gene>
<proteinExistence type="predicted"/>
<dbReference type="eggNOG" id="ENOG502RZSK">
    <property type="taxonomic scope" value="Eukaryota"/>
</dbReference>
<dbReference type="PANTHER" id="PTHR38795">
    <property type="entry name" value="DUF6604 DOMAIN-CONTAINING PROTEIN"/>
    <property type="match status" value="1"/>
</dbReference>
<reference evidence="2 3" key="1">
    <citation type="journal article" date="2009" name="PLoS Genet.">
        <title>The genome of Nectria haematococca: contribution of supernumerary chromosomes to gene expansion.</title>
        <authorList>
            <person name="Coleman J.J."/>
            <person name="Rounsley S.D."/>
            <person name="Rodriguez-Carres M."/>
            <person name="Kuo A."/>
            <person name="Wasmann C.C."/>
            <person name="Grimwood J."/>
            <person name="Schmutz J."/>
            <person name="Taga M."/>
            <person name="White G.J."/>
            <person name="Zhou S."/>
            <person name="Schwartz D.C."/>
            <person name="Freitag M."/>
            <person name="Ma L.J."/>
            <person name="Danchin E.G."/>
            <person name="Henrissat B."/>
            <person name="Coutinho P.M."/>
            <person name="Nelson D.R."/>
            <person name="Straney D."/>
            <person name="Napoli C.A."/>
            <person name="Barker B.M."/>
            <person name="Gribskov M."/>
            <person name="Rep M."/>
            <person name="Kroken S."/>
            <person name="Molnar I."/>
            <person name="Rensing C."/>
            <person name="Kennell J.C."/>
            <person name="Zamora J."/>
            <person name="Farman M.L."/>
            <person name="Selker E.U."/>
            <person name="Salamov A."/>
            <person name="Shapiro H."/>
            <person name="Pangilinan J."/>
            <person name="Lindquist E."/>
            <person name="Lamers C."/>
            <person name="Grigoriev I.V."/>
            <person name="Geiser D.M."/>
            <person name="Covert S.F."/>
            <person name="Temporini E."/>
            <person name="Vanetten H.D."/>
        </authorList>
    </citation>
    <scope>NUCLEOTIDE SEQUENCE [LARGE SCALE GENOMIC DNA]</scope>
    <source>
        <strain evidence="3">ATCC MYA-4622 / CBS 123669 / FGSC 9596 / NRRL 45880 / 77-13-4</strain>
    </source>
</reference>
<dbReference type="Proteomes" id="UP000005206">
    <property type="component" value="Chromosome 6"/>
</dbReference>
<dbReference type="OMA" id="GHPVEEY"/>
<dbReference type="PANTHER" id="PTHR38795:SF1">
    <property type="entry name" value="DUF6604 DOMAIN-CONTAINING PROTEIN"/>
    <property type="match status" value="1"/>
</dbReference>
<dbReference type="RefSeq" id="XP_003042233.1">
    <property type="nucleotide sequence ID" value="XM_003042187.1"/>
</dbReference>
<feature type="region of interest" description="Disordered" evidence="1">
    <location>
        <begin position="220"/>
        <end position="241"/>
    </location>
</feature>
<dbReference type="VEuPathDB" id="FungiDB:NECHADRAFT_81198"/>
<dbReference type="OrthoDB" id="5238236at2759"/>